<dbReference type="SUPFAM" id="SSF54593">
    <property type="entry name" value="Glyoxalase/Bleomycin resistance protein/Dihydroxybiphenyl dioxygenase"/>
    <property type="match status" value="1"/>
</dbReference>
<keyword evidence="2" id="KW-0560">Oxidoreductase</keyword>
<dbReference type="Pfam" id="PF00903">
    <property type="entry name" value="Glyoxalase"/>
    <property type="match status" value="1"/>
</dbReference>
<dbReference type="RefSeq" id="WP_006979849.1">
    <property type="nucleotide sequence ID" value="NZ_ABVL01000006.1"/>
</dbReference>
<dbReference type="InterPro" id="IPR037523">
    <property type="entry name" value="VOC_core"/>
</dbReference>
<evidence type="ECO:0000313" key="2">
    <source>
        <dbReference type="EMBL" id="EDY19935.1"/>
    </source>
</evidence>
<dbReference type="GO" id="GO:0051213">
    <property type="term" value="F:dioxygenase activity"/>
    <property type="evidence" value="ECO:0007669"/>
    <property type="project" value="UniProtKB-KW"/>
</dbReference>
<name>B4D0S3_9BACT</name>
<evidence type="ECO:0000259" key="1">
    <source>
        <dbReference type="PROSITE" id="PS51819"/>
    </source>
</evidence>
<sequence>MEGQTLCWTDIPVIDLDRAIAFYAAVLGAPVTRETGGPGVEFGLLPHDDNTSGCLTLDAGNQPSLNGPLIYLSVDGRLDAAVAAVIANGGIVQQPPHQIGPYGYRAVVIDSEGNRIALHSATA</sequence>
<proteinExistence type="predicted"/>
<feature type="domain" description="VOC" evidence="1">
    <location>
        <begin position="5"/>
        <end position="121"/>
    </location>
</feature>
<dbReference type="InterPro" id="IPR052164">
    <property type="entry name" value="Anthracycline_SecMetBiosynth"/>
</dbReference>
<dbReference type="EMBL" id="ABVL01000006">
    <property type="protein sequence ID" value="EDY19935.1"/>
    <property type="molecule type" value="Genomic_DNA"/>
</dbReference>
<dbReference type="Gene3D" id="3.10.180.10">
    <property type="entry name" value="2,3-Dihydroxybiphenyl 1,2-Dioxygenase, domain 1"/>
    <property type="match status" value="1"/>
</dbReference>
<dbReference type="PROSITE" id="PS51819">
    <property type="entry name" value="VOC"/>
    <property type="match status" value="1"/>
</dbReference>
<keyword evidence="3" id="KW-1185">Reference proteome</keyword>
<dbReference type="PANTHER" id="PTHR33993">
    <property type="entry name" value="GLYOXALASE-RELATED"/>
    <property type="match status" value="1"/>
</dbReference>
<dbReference type="Proteomes" id="UP000005824">
    <property type="component" value="Unassembled WGS sequence"/>
</dbReference>
<keyword evidence="2" id="KW-0223">Dioxygenase</keyword>
<organism evidence="2 3">
    <name type="scientific">Chthoniobacter flavus Ellin428</name>
    <dbReference type="NCBI Taxonomy" id="497964"/>
    <lineage>
        <taxon>Bacteria</taxon>
        <taxon>Pseudomonadati</taxon>
        <taxon>Verrucomicrobiota</taxon>
        <taxon>Spartobacteria</taxon>
        <taxon>Chthoniobacterales</taxon>
        <taxon>Chthoniobacteraceae</taxon>
        <taxon>Chthoniobacter</taxon>
    </lineage>
</organism>
<accession>B4D0S3</accession>
<dbReference type="InterPro" id="IPR029068">
    <property type="entry name" value="Glyas_Bleomycin-R_OHBP_Dase"/>
</dbReference>
<dbReference type="InParanoid" id="B4D0S3"/>
<protein>
    <submittedName>
        <fullName evidence="2">Glyoxalase/bleomycin resistance protein/dioxygenase</fullName>
    </submittedName>
</protein>
<dbReference type="AlphaFoldDB" id="B4D0S3"/>
<gene>
    <name evidence="2" type="ORF">CfE428DRAFT_2524</name>
</gene>
<dbReference type="eggNOG" id="COG3324">
    <property type="taxonomic scope" value="Bacteria"/>
</dbReference>
<dbReference type="CDD" id="cd07247">
    <property type="entry name" value="SgaA_N_like"/>
    <property type="match status" value="1"/>
</dbReference>
<dbReference type="PANTHER" id="PTHR33993:SF2">
    <property type="entry name" value="VOC DOMAIN-CONTAINING PROTEIN"/>
    <property type="match status" value="1"/>
</dbReference>
<evidence type="ECO:0000313" key="3">
    <source>
        <dbReference type="Proteomes" id="UP000005824"/>
    </source>
</evidence>
<reference evidence="2 3" key="1">
    <citation type="journal article" date="2011" name="J. Bacteriol.">
        <title>Genome sequence of Chthoniobacter flavus Ellin428, an aerobic heterotrophic soil bacterium.</title>
        <authorList>
            <person name="Kant R."/>
            <person name="van Passel M.W."/>
            <person name="Palva A."/>
            <person name="Lucas S."/>
            <person name="Lapidus A."/>
            <person name="Glavina Del Rio T."/>
            <person name="Dalin E."/>
            <person name="Tice H."/>
            <person name="Bruce D."/>
            <person name="Goodwin L."/>
            <person name="Pitluck S."/>
            <person name="Larimer F.W."/>
            <person name="Land M.L."/>
            <person name="Hauser L."/>
            <person name="Sangwan P."/>
            <person name="de Vos W.M."/>
            <person name="Janssen P.H."/>
            <person name="Smidt H."/>
        </authorList>
    </citation>
    <scope>NUCLEOTIDE SEQUENCE [LARGE SCALE GENOMIC DNA]</scope>
    <source>
        <strain evidence="2 3">Ellin428</strain>
    </source>
</reference>
<dbReference type="STRING" id="497964.CfE428DRAFT_2524"/>
<comment type="caution">
    <text evidence="2">The sequence shown here is derived from an EMBL/GenBank/DDBJ whole genome shotgun (WGS) entry which is preliminary data.</text>
</comment>
<dbReference type="InterPro" id="IPR004360">
    <property type="entry name" value="Glyas_Fos-R_dOase_dom"/>
</dbReference>